<organism evidence="2 3">
    <name type="scientific">Armillaria solidipes</name>
    <dbReference type="NCBI Taxonomy" id="1076256"/>
    <lineage>
        <taxon>Eukaryota</taxon>
        <taxon>Fungi</taxon>
        <taxon>Dikarya</taxon>
        <taxon>Basidiomycota</taxon>
        <taxon>Agaricomycotina</taxon>
        <taxon>Agaricomycetes</taxon>
        <taxon>Agaricomycetidae</taxon>
        <taxon>Agaricales</taxon>
        <taxon>Marasmiineae</taxon>
        <taxon>Physalacriaceae</taxon>
        <taxon>Armillaria</taxon>
    </lineage>
</organism>
<dbReference type="Proteomes" id="UP000218334">
    <property type="component" value="Unassembled WGS sequence"/>
</dbReference>
<keyword evidence="1" id="KW-0472">Membrane</keyword>
<keyword evidence="1" id="KW-1133">Transmembrane helix</keyword>
<dbReference type="EMBL" id="KZ293439">
    <property type="protein sequence ID" value="PBK66848.1"/>
    <property type="molecule type" value="Genomic_DNA"/>
</dbReference>
<proteinExistence type="predicted"/>
<evidence type="ECO:0000313" key="2">
    <source>
        <dbReference type="EMBL" id="PBK66848.1"/>
    </source>
</evidence>
<keyword evidence="3" id="KW-1185">Reference proteome</keyword>
<evidence type="ECO:0000313" key="3">
    <source>
        <dbReference type="Proteomes" id="UP000218334"/>
    </source>
</evidence>
<gene>
    <name evidence="2" type="ORF">ARMSODRAFT_347438</name>
</gene>
<keyword evidence="1" id="KW-0812">Transmembrane</keyword>
<reference evidence="3" key="1">
    <citation type="journal article" date="2017" name="Nat. Ecol. Evol.">
        <title>Genome expansion and lineage-specific genetic innovations in the forest pathogenic fungi Armillaria.</title>
        <authorList>
            <person name="Sipos G."/>
            <person name="Prasanna A.N."/>
            <person name="Walter M.C."/>
            <person name="O'Connor E."/>
            <person name="Balint B."/>
            <person name="Krizsan K."/>
            <person name="Kiss B."/>
            <person name="Hess J."/>
            <person name="Varga T."/>
            <person name="Slot J."/>
            <person name="Riley R."/>
            <person name="Boka B."/>
            <person name="Rigling D."/>
            <person name="Barry K."/>
            <person name="Lee J."/>
            <person name="Mihaltcheva S."/>
            <person name="LaButti K."/>
            <person name="Lipzen A."/>
            <person name="Waldron R."/>
            <person name="Moloney N.M."/>
            <person name="Sperisen C."/>
            <person name="Kredics L."/>
            <person name="Vagvoelgyi C."/>
            <person name="Patrignani A."/>
            <person name="Fitzpatrick D."/>
            <person name="Nagy I."/>
            <person name="Doyle S."/>
            <person name="Anderson J.B."/>
            <person name="Grigoriev I.V."/>
            <person name="Gueldener U."/>
            <person name="Muensterkoetter M."/>
            <person name="Nagy L.G."/>
        </authorList>
    </citation>
    <scope>NUCLEOTIDE SEQUENCE [LARGE SCALE GENOMIC DNA]</scope>
    <source>
        <strain evidence="3">28-4</strain>
    </source>
</reference>
<accession>A0A2H3BLD3</accession>
<sequence length="129" mass="14936">MRPCSSLLTLLTTCISLRRHSILSQPIILSLPSLYRYSYLLLFYPIYPFLFCLFGLSPLLFPQTYHSLYLANLHISPSRSAYHYHIPIAFFFGFSFDICTWRVLGNIIFLFVIKSIISRIAVKLNAPPL</sequence>
<dbReference type="AlphaFoldDB" id="A0A2H3BLD3"/>
<evidence type="ECO:0000256" key="1">
    <source>
        <dbReference type="SAM" id="Phobius"/>
    </source>
</evidence>
<feature type="transmembrane region" description="Helical" evidence="1">
    <location>
        <begin position="40"/>
        <end position="61"/>
    </location>
</feature>
<protein>
    <submittedName>
        <fullName evidence="2">Uncharacterized protein</fullName>
    </submittedName>
</protein>
<name>A0A2H3BLD3_9AGAR</name>